<evidence type="ECO:0000313" key="1">
    <source>
        <dbReference type="EMBL" id="KAI8549359.1"/>
    </source>
</evidence>
<evidence type="ECO:0000313" key="2">
    <source>
        <dbReference type="Proteomes" id="UP001062846"/>
    </source>
</evidence>
<gene>
    <name evidence="1" type="ORF">RHMOL_Rhmol06G0018700</name>
</gene>
<name>A0ACC0N8F1_RHOML</name>
<protein>
    <submittedName>
        <fullName evidence="1">Uncharacterized protein</fullName>
    </submittedName>
</protein>
<dbReference type="EMBL" id="CM046393">
    <property type="protein sequence ID" value="KAI8549359.1"/>
    <property type="molecule type" value="Genomic_DNA"/>
</dbReference>
<proteinExistence type="predicted"/>
<keyword evidence="2" id="KW-1185">Reference proteome</keyword>
<accession>A0ACC0N8F1</accession>
<reference evidence="1" key="1">
    <citation type="submission" date="2022-02" db="EMBL/GenBank/DDBJ databases">
        <title>Plant Genome Project.</title>
        <authorList>
            <person name="Zhang R.-G."/>
        </authorList>
    </citation>
    <scope>NUCLEOTIDE SEQUENCE</scope>
    <source>
        <strain evidence="1">AT1</strain>
    </source>
</reference>
<dbReference type="Proteomes" id="UP001062846">
    <property type="component" value="Chromosome 6"/>
</dbReference>
<comment type="caution">
    <text evidence="1">The sequence shown here is derived from an EMBL/GenBank/DDBJ whole genome shotgun (WGS) entry which is preliminary data.</text>
</comment>
<sequence length="85" mass="9493">MINSSGLEGDSLNRNMFGALPERTVDLHFLSITLLCISSDNSFAAIWIEDKGMEKTNFVMKSLRCNESILLSTMMKGILVNDEFS</sequence>
<organism evidence="1 2">
    <name type="scientific">Rhododendron molle</name>
    <name type="common">Chinese azalea</name>
    <name type="synonym">Azalea mollis</name>
    <dbReference type="NCBI Taxonomy" id="49168"/>
    <lineage>
        <taxon>Eukaryota</taxon>
        <taxon>Viridiplantae</taxon>
        <taxon>Streptophyta</taxon>
        <taxon>Embryophyta</taxon>
        <taxon>Tracheophyta</taxon>
        <taxon>Spermatophyta</taxon>
        <taxon>Magnoliopsida</taxon>
        <taxon>eudicotyledons</taxon>
        <taxon>Gunneridae</taxon>
        <taxon>Pentapetalae</taxon>
        <taxon>asterids</taxon>
        <taxon>Ericales</taxon>
        <taxon>Ericaceae</taxon>
        <taxon>Ericoideae</taxon>
        <taxon>Rhodoreae</taxon>
        <taxon>Rhododendron</taxon>
    </lineage>
</organism>